<sequence>MDSSPALLLLLALGLCEYGHGAGQPLQREGEENPSTEPSCPGIHGQPLMRVRSHNDISQLRVGQRLELECHTDRDSGMSWIHQDKRGTLHFIVFISSLAQSTFMDQSSLSRFEARKEHLSYRLIVKSFTAQDEGKYFCLMNINQMLFFSNGLPVFLPVINYNISVSDTGGPFLFSIPAERTQEDLNYFCLAFLWVPSTGLCLLLLQLLATTIVLRRRRTHKPL</sequence>
<proteinExistence type="predicted"/>
<keyword evidence="2" id="KW-1003">Cell membrane</keyword>
<evidence type="ECO:0000256" key="11">
    <source>
        <dbReference type="ARBA" id="ARBA00023180"/>
    </source>
</evidence>
<gene>
    <name evidence="18" type="primary">Cd8a_0</name>
    <name evidence="18" type="ORF">MALELE_R11901</name>
</gene>
<feature type="signal peptide" evidence="16">
    <location>
        <begin position="1"/>
        <end position="21"/>
    </location>
</feature>
<feature type="non-terminal residue" evidence="18">
    <location>
        <position position="223"/>
    </location>
</feature>
<evidence type="ECO:0000256" key="4">
    <source>
        <dbReference type="ARBA" id="ARBA00022729"/>
    </source>
</evidence>
<keyword evidence="11" id="KW-0325">Glycoprotein</keyword>
<evidence type="ECO:0000256" key="13">
    <source>
        <dbReference type="ARBA" id="ARBA00023319"/>
    </source>
</evidence>
<dbReference type="SUPFAM" id="SSF48726">
    <property type="entry name" value="Immunoglobulin"/>
    <property type="match status" value="1"/>
</dbReference>
<protein>
    <submittedName>
        <fullName evidence="18">CD8A protein</fullName>
    </submittedName>
</protein>
<dbReference type="InterPro" id="IPR015468">
    <property type="entry name" value="CD8_asu"/>
</dbReference>
<name>A0A7K6GQ48_9PASS</name>
<dbReference type="EMBL" id="VZRP01011540">
    <property type="protein sequence ID" value="NWV65357.1"/>
    <property type="molecule type" value="Genomic_DNA"/>
</dbReference>
<dbReference type="PANTHER" id="PTHR10441">
    <property type="entry name" value="CD8 ALPHA CHAIN"/>
    <property type="match status" value="1"/>
</dbReference>
<feature type="domain" description="Ig-like" evidence="17">
    <location>
        <begin position="47"/>
        <end position="138"/>
    </location>
</feature>
<evidence type="ECO:0000256" key="7">
    <source>
        <dbReference type="ARBA" id="ARBA00023130"/>
    </source>
</evidence>
<keyword evidence="5" id="KW-0391">Immunity</keyword>
<keyword evidence="7" id="KW-1064">Adaptive immunity</keyword>
<feature type="chain" id="PRO_5029872236" evidence="16">
    <location>
        <begin position="22"/>
        <end position="223"/>
    </location>
</feature>
<keyword evidence="3 15" id="KW-0812">Transmembrane</keyword>
<keyword evidence="8 15" id="KW-0472">Membrane</keyword>
<dbReference type="GO" id="GO:0009897">
    <property type="term" value="C:external side of plasma membrane"/>
    <property type="evidence" value="ECO:0007669"/>
    <property type="project" value="TreeGrafter"/>
</dbReference>
<dbReference type="AlphaFoldDB" id="A0A7K6GQ48"/>
<evidence type="ECO:0000256" key="12">
    <source>
        <dbReference type="ARBA" id="ARBA00023288"/>
    </source>
</evidence>
<feature type="region of interest" description="Disordered" evidence="14">
    <location>
        <begin position="24"/>
        <end position="43"/>
    </location>
</feature>
<dbReference type="InterPro" id="IPR036179">
    <property type="entry name" value="Ig-like_dom_sf"/>
</dbReference>
<keyword evidence="9" id="KW-0564">Palmitate</keyword>
<evidence type="ECO:0000256" key="15">
    <source>
        <dbReference type="SAM" id="Phobius"/>
    </source>
</evidence>
<evidence type="ECO:0000256" key="9">
    <source>
        <dbReference type="ARBA" id="ARBA00023139"/>
    </source>
</evidence>
<evidence type="ECO:0000256" key="8">
    <source>
        <dbReference type="ARBA" id="ARBA00023136"/>
    </source>
</evidence>
<evidence type="ECO:0000256" key="16">
    <source>
        <dbReference type="SAM" id="SignalP"/>
    </source>
</evidence>
<evidence type="ECO:0000259" key="17">
    <source>
        <dbReference type="PROSITE" id="PS50835"/>
    </source>
</evidence>
<comment type="caution">
    <text evidence="18">The sequence shown here is derived from an EMBL/GenBank/DDBJ whole genome shotgun (WGS) entry which is preliminary data.</text>
</comment>
<dbReference type="PROSITE" id="PS50835">
    <property type="entry name" value="IG_LIKE"/>
    <property type="match status" value="1"/>
</dbReference>
<accession>A0A7K6GQ48</accession>
<evidence type="ECO:0000313" key="19">
    <source>
        <dbReference type="Proteomes" id="UP000564407"/>
    </source>
</evidence>
<evidence type="ECO:0000256" key="10">
    <source>
        <dbReference type="ARBA" id="ARBA00023157"/>
    </source>
</evidence>
<dbReference type="InterPro" id="IPR007110">
    <property type="entry name" value="Ig-like_dom"/>
</dbReference>
<reference evidence="18 19" key="1">
    <citation type="submission" date="2019-09" db="EMBL/GenBank/DDBJ databases">
        <title>Bird 10,000 Genomes (B10K) Project - Family phase.</title>
        <authorList>
            <person name="Zhang G."/>
        </authorList>
    </citation>
    <scope>NUCLEOTIDE SEQUENCE [LARGE SCALE GENOMIC DNA]</scope>
    <source>
        <strain evidence="18">B10K-DU-029-44</strain>
        <tissue evidence="18">Heart</tissue>
    </source>
</reference>
<evidence type="ECO:0000313" key="18">
    <source>
        <dbReference type="EMBL" id="NWV65357.1"/>
    </source>
</evidence>
<organism evidence="18 19">
    <name type="scientific">Malurus elegans</name>
    <name type="common">Red-winged fairywren</name>
    <dbReference type="NCBI Taxonomy" id="720584"/>
    <lineage>
        <taxon>Eukaryota</taxon>
        <taxon>Metazoa</taxon>
        <taxon>Chordata</taxon>
        <taxon>Craniata</taxon>
        <taxon>Vertebrata</taxon>
        <taxon>Euteleostomi</taxon>
        <taxon>Archelosauria</taxon>
        <taxon>Archosauria</taxon>
        <taxon>Dinosauria</taxon>
        <taxon>Saurischia</taxon>
        <taxon>Theropoda</taxon>
        <taxon>Coelurosauria</taxon>
        <taxon>Aves</taxon>
        <taxon>Neognathae</taxon>
        <taxon>Neoaves</taxon>
        <taxon>Telluraves</taxon>
        <taxon>Australaves</taxon>
        <taxon>Passeriformes</taxon>
        <taxon>Meliphagoidea</taxon>
        <taxon>Maluridae</taxon>
        <taxon>Malurus</taxon>
    </lineage>
</organism>
<dbReference type="Gene3D" id="2.60.40.10">
    <property type="entry name" value="Immunoglobulins"/>
    <property type="match status" value="1"/>
</dbReference>
<keyword evidence="6 15" id="KW-1133">Transmembrane helix</keyword>
<keyword evidence="12" id="KW-0449">Lipoprotein</keyword>
<evidence type="ECO:0000256" key="5">
    <source>
        <dbReference type="ARBA" id="ARBA00022859"/>
    </source>
</evidence>
<keyword evidence="19" id="KW-1185">Reference proteome</keyword>
<evidence type="ECO:0000256" key="2">
    <source>
        <dbReference type="ARBA" id="ARBA00022475"/>
    </source>
</evidence>
<feature type="non-terminal residue" evidence="18">
    <location>
        <position position="1"/>
    </location>
</feature>
<evidence type="ECO:0000256" key="14">
    <source>
        <dbReference type="SAM" id="MobiDB-lite"/>
    </source>
</evidence>
<keyword evidence="4 16" id="KW-0732">Signal</keyword>
<dbReference type="Proteomes" id="UP000564407">
    <property type="component" value="Unassembled WGS sequence"/>
</dbReference>
<dbReference type="GO" id="GO:0007166">
    <property type="term" value="P:cell surface receptor signaling pathway"/>
    <property type="evidence" value="ECO:0007669"/>
    <property type="project" value="TreeGrafter"/>
</dbReference>
<feature type="transmembrane region" description="Helical" evidence="15">
    <location>
        <begin position="191"/>
        <end position="214"/>
    </location>
</feature>
<dbReference type="GO" id="GO:0002456">
    <property type="term" value="P:T cell mediated immunity"/>
    <property type="evidence" value="ECO:0007669"/>
    <property type="project" value="TreeGrafter"/>
</dbReference>
<comment type="subcellular location">
    <subcellularLocation>
        <location evidence="1">Cell membrane</location>
        <topology evidence="1">Single-pass type I membrane protein</topology>
    </subcellularLocation>
</comment>
<evidence type="ECO:0000256" key="3">
    <source>
        <dbReference type="ARBA" id="ARBA00022692"/>
    </source>
</evidence>
<dbReference type="InterPro" id="IPR013783">
    <property type="entry name" value="Ig-like_fold"/>
</dbReference>
<evidence type="ECO:0000256" key="6">
    <source>
        <dbReference type="ARBA" id="ARBA00022989"/>
    </source>
</evidence>
<dbReference type="GO" id="GO:0045065">
    <property type="term" value="P:cytotoxic T cell differentiation"/>
    <property type="evidence" value="ECO:0007669"/>
    <property type="project" value="TreeGrafter"/>
</dbReference>
<keyword evidence="10" id="KW-1015">Disulfide bond</keyword>
<evidence type="ECO:0000256" key="1">
    <source>
        <dbReference type="ARBA" id="ARBA00004251"/>
    </source>
</evidence>
<dbReference type="PANTHER" id="PTHR10441:SF2">
    <property type="entry name" value="T-CELL SURFACE GLYCOPROTEIN CD8 ALPHA CHAIN"/>
    <property type="match status" value="1"/>
</dbReference>
<keyword evidence="13" id="KW-0393">Immunoglobulin domain</keyword>